<feature type="domain" description="ASPIC/UnbV" evidence="3">
    <location>
        <begin position="429"/>
        <end position="499"/>
    </location>
</feature>
<dbReference type="EMBL" id="JAUJEA010000002">
    <property type="protein sequence ID" value="MDN5201097.1"/>
    <property type="molecule type" value="Genomic_DNA"/>
</dbReference>
<gene>
    <name evidence="4" type="ORF">QQ008_06985</name>
</gene>
<dbReference type="Gene3D" id="2.130.10.130">
    <property type="entry name" value="Integrin alpha, N-terminal"/>
    <property type="match status" value="2"/>
</dbReference>
<proteinExistence type="predicted"/>
<protein>
    <submittedName>
        <fullName evidence="4">CRTAC1 family protein</fullName>
    </submittedName>
</protein>
<name>A0ABT8KK61_9BACT</name>
<feature type="chain" id="PRO_5045175390" evidence="2">
    <location>
        <begin position="19"/>
        <end position="508"/>
    </location>
</feature>
<dbReference type="InterPro" id="IPR013517">
    <property type="entry name" value="FG-GAP"/>
</dbReference>
<dbReference type="Pfam" id="PF07593">
    <property type="entry name" value="UnbV_ASPIC"/>
    <property type="match status" value="1"/>
</dbReference>
<dbReference type="InterPro" id="IPR028994">
    <property type="entry name" value="Integrin_alpha_N"/>
</dbReference>
<accession>A0ABT8KK61</accession>
<dbReference type="RefSeq" id="WP_346751125.1">
    <property type="nucleotide sequence ID" value="NZ_JAUJEA010000002.1"/>
</dbReference>
<dbReference type="PANTHER" id="PTHR16026:SF0">
    <property type="entry name" value="CARTILAGE ACIDIC PROTEIN 1"/>
    <property type="match status" value="1"/>
</dbReference>
<dbReference type="Pfam" id="PF13517">
    <property type="entry name" value="FG-GAP_3"/>
    <property type="match status" value="2"/>
</dbReference>
<dbReference type="Proteomes" id="UP001172082">
    <property type="component" value="Unassembled WGS sequence"/>
</dbReference>
<organism evidence="4 5">
    <name type="scientific">Splendidivirga corallicola</name>
    <dbReference type="NCBI Taxonomy" id="3051826"/>
    <lineage>
        <taxon>Bacteria</taxon>
        <taxon>Pseudomonadati</taxon>
        <taxon>Bacteroidota</taxon>
        <taxon>Cytophagia</taxon>
        <taxon>Cytophagales</taxon>
        <taxon>Splendidivirgaceae</taxon>
        <taxon>Splendidivirga</taxon>
    </lineage>
</organism>
<dbReference type="InterPro" id="IPR027039">
    <property type="entry name" value="Crtac1"/>
</dbReference>
<evidence type="ECO:0000256" key="1">
    <source>
        <dbReference type="ARBA" id="ARBA00022729"/>
    </source>
</evidence>
<keyword evidence="5" id="KW-1185">Reference proteome</keyword>
<sequence length="508" mass="56120">MRVAIIMICLFVYSGLTGQNFTLITTGDIANDTTNTNGASFVDYDSDGDLDIFLSNANAPFGFNSLYKNEGNDQFTKVDAGEVTNMQTITFGHCWVDFDNDGLKDLFVVNAFTNIGSLLYKNLGNDKFRRVENYNTGKNTVLGFAATWGDFDNDGLVDLMVAHPAGGFVGLPTTSNFLFRNNGDQFGSFTSMLTFPITRTTAAFTNATWSDYDQDGDADLFIGSGPANGTKSPDYHYKNLLKETGKTGFQRITDEIFAQDSLDGQTWNWIDYDNDGDLDAYLTNWGGSLGGIKNNLYRNEGDTIVRIEEGAIVNDIGISLANVWADFDNDGDLDVYVGNGSNQANRYYENQGNGNFKSITKGHFVEEKKNTWGVSAGDYNNDGKVDLFVSNKTRYVAGGDINYLYRNDENNGFNWLIIECIGEQSNKSGIGTKVKLTSQIDGKSVTQYREIGSNATFLGNNDIRAHFGLKTSKRIEKVEIIWPSGQIDVYQDVKPNQILKAVEGKSLK</sequence>
<comment type="caution">
    <text evidence="4">The sequence shown here is derived from an EMBL/GenBank/DDBJ whole genome shotgun (WGS) entry which is preliminary data.</text>
</comment>
<evidence type="ECO:0000259" key="3">
    <source>
        <dbReference type="Pfam" id="PF07593"/>
    </source>
</evidence>
<dbReference type="PANTHER" id="PTHR16026">
    <property type="entry name" value="CARTILAGE ACIDIC PROTEIN 1"/>
    <property type="match status" value="1"/>
</dbReference>
<reference evidence="4" key="1">
    <citation type="submission" date="2023-06" db="EMBL/GenBank/DDBJ databases">
        <title>Genomic of Parafulvivirga corallium.</title>
        <authorList>
            <person name="Wang G."/>
        </authorList>
    </citation>
    <scope>NUCLEOTIDE SEQUENCE</scope>
    <source>
        <strain evidence="4">BMA10</strain>
    </source>
</reference>
<evidence type="ECO:0000256" key="2">
    <source>
        <dbReference type="SAM" id="SignalP"/>
    </source>
</evidence>
<evidence type="ECO:0000313" key="4">
    <source>
        <dbReference type="EMBL" id="MDN5201097.1"/>
    </source>
</evidence>
<keyword evidence="1 2" id="KW-0732">Signal</keyword>
<dbReference type="SUPFAM" id="SSF69318">
    <property type="entry name" value="Integrin alpha N-terminal domain"/>
    <property type="match status" value="1"/>
</dbReference>
<feature type="signal peptide" evidence="2">
    <location>
        <begin position="1"/>
        <end position="18"/>
    </location>
</feature>
<dbReference type="InterPro" id="IPR011519">
    <property type="entry name" value="UnbV_ASPIC"/>
</dbReference>
<evidence type="ECO:0000313" key="5">
    <source>
        <dbReference type="Proteomes" id="UP001172082"/>
    </source>
</evidence>